<gene>
    <name evidence="2" type="primary">Piso0_001198</name>
    <name evidence="1" type="ORF">GNLVRS01_PISO0C13048g</name>
    <name evidence="2" type="ORF">GNLVRS01_PISO0D13115g</name>
</gene>
<evidence type="ECO:0000313" key="1">
    <source>
        <dbReference type="EMBL" id="CCE78571.1"/>
    </source>
</evidence>
<reference evidence="3" key="2">
    <citation type="journal article" date="2012" name="G3 (Bethesda)">
        <title>Pichia sorbitophila, an interspecies yeast hybrid reveals early steps of genome resolution following polyploidization.</title>
        <authorList>
            <person name="Leh Louis V."/>
            <person name="Despons L."/>
            <person name="Friedrich A."/>
            <person name="Martin T."/>
            <person name="Durrens P."/>
            <person name="Casaregola S."/>
            <person name="Neuveglise C."/>
            <person name="Fairhead C."/>
            <person name="Marck C."/>
            <person name="Cruz J.A."/>
            <person name="Straub M.L."/>
            <person name="Kugler V."/>
            <person name="Sacerdot C."/>
            <person name="Uzunov Z."/>
            <person name="Thierry A."/>
            <person name="Weiss S."/>
            <person name="Bleykasten C."/>
            <person name="De Montigny J."/>
            <person name="Jacques N."/>
            <person name="Jung P."/>
            <person name="Lemaire M."/>
            <person name="Mallet S."/>
            <person name="Morel G."/>
            <person name="Richard G.F."/>
            <person name="Sarkar A."/>
            <person name="Savel G."/>
            <person name="Schacherer J."/>
            <person name="Seret M.L."/>
            <person name="Talla E."/>
            <person name="Samson G."/>
            <person name="Jubin C."/>
            <person name="Poulain J."/>
            <person name="Vacherie B."/>
            <person name="Barbe V."/>
            <person name="Pelletier E."/>
            <person name="Sherman D.J."/>
            <person name="Westhof E."/>
            <person name="Weissenbach J."/>
            <person name="Baret P.V."/>
            <person name="Wincker P."/>
            <person name="Gaillardin C."/>
            <person name="Dujon B."/>
            <person name="Souciet J.L."/>
        </authorList>
    </citation>
    <scope>NUCLEOTIDE SEQUENCE [LARGE SCALE GENOMIC DNA]</scope>
    <source>
        <strain evidence="3">ATCC MYA-4447 / BCRC 22081 / CBS 7064 / NBRC 10061 / NRRL Y-12695</strain>
    </source>
</reference>
<sequence length="136" mass="15479">MFSSPRIDFFRDDNFVVALLDPLLEEQYLRRMTCHLLTSIEDASIIPEGLLYKKQGGGSHEELYGKSHLSLSKTCPSYNMSESVLLWYCSNQAKGSSATLSLSCKINQSVFASSRYSGKVFHFKGKHRYSSLFRDF</sequence>
<evidence type="ECO:0000313" key="3">
    <source>
        <dbReference type="Proteomes" id="UP000005222"/>
    </source>
</evidence>
<organism evidence="2 3">
    <name type="scientific">Pichia sorbitophila (strain ATCC MYA-4447 / BCRC 22081 / CBS 7064 / NBRC 10061 / NRRL Y-12695)</name>
    <name type="common">Hybrid yeast</name>
    <dbReference type="NCBI Taxonomy" id="559304"/>
    <lineage>
        <taxon>Eukaryota</taxon>
        <taxon>Fungi</taxon>
        <taxon>Dikarya</taxon>
        <taxon>Ascomycota</taxon>
        <taxon>Saccharomycotina</taxon>
        <taxon>Pichiomycetes</taxon>
        <taxon>Debaryomycetaceae</taxon>
        <taxon>Millerozyma</taxon>
    </lineage>
</organism>
<evidence type="ECO:0000313" key="2">
    <source>
        <dbReference type="EMBL" id="CCE79157.1"/>
    </source>
</evidence>
<dbReference type="InParanoid" id="G8YPI6"/>
<dbReference type="Proteomes" id="UP000005222">
    <property type="component" value="Chromosome D"/>
</dbReference>
<reference evidence="2" key="1">
    <citation type="submission" date="2011-10" db="EMBL/GenBank/DDBJ databases">
        <authorList>
            <person name="Genoscope - CEA"/>
        </authorList>
    </citation>
    <scope>NUCLEOTIDE SEQUENCE</scope>
</reference>
<name>G8YPI6_PICSO</name>
<protein>
    <submittedName>
        <fullName evidence="2">Piso0_001198 protein</fullName>
    </submittedName>
</protein>
<accession>G8YPI6</accession>
<dbReference type="AlphaFoldDB" id="G8YPI6"/>
<dbReference type="Proteomes" id="UP000005222">
    <property type="component" value="Chromosome C"/>
</dbReference>
<dbReference type="EMBL" id="FO082057">
    <property type="protein sequence ID" value="CCE78571.1"/>
    <property type="molecule type" value="Genomic_DNA"/>
</dbReference>
<dbReference type="EMBL" id="FO082056">
    <property type="protein sequence ID" value="CCE79157.1"/>
    <property type="molecule type" value="Genomic_DNA"/>
</dbReference>
<proteinExistence type="predicted"/>
<dbReference type="HOGENOM" id="CLU_1876185_0_0_1"/>
<keyword evidence="3" id="KW-1185">Reference proteome</keyword>